<dbReference type="Proteomes" id="UP001476282">
    <property type="component" value="Unassembled WGS sequence"/>
</dbReference>
<evidence type="ECO:0000313" key="3">
    <source>
        <dbReference type="Proteomes" id="UP001476282"/>
    </source>
</evidence>
<comment type="caution">
    <text evidence="2">The sequence shown here is derived from an EMBL/GenBank/DDBJ whole genome shotgun (WGS) entry which is preliminary data.</text>
</comment>
<proteinExistence type="predicted"/>
<dbReference type="RefSeq" id="WP_353567729.1">
    <property type="nucleotide sequence ID" value="NZ_BAABRI010000016.1"/>
</dbReference>
<name>A0ABP9UUU8_9BACT</name>
<dbReference type="EMBL" id="BAABRI010000016">
    <property type="protein sequence ID" value="GAA5483618.1"/>
    <property type="molecule type" value="Genomic_DNA"/>
</dbReference>
<organism evidence="2 3">
    <name type="scientific">Haloferula sargassicola</name>
    <dbReference type="NCBI Taxonomy" id="490096"/>
    <lineage>
        <taxon>Bacteria</taxon>
        <taxon>Pseudomonadati</taxon>
        <taxon>Verrucomicrobiota</taxon>
        <taxon>Verrucomicrobiia</taxon>
        <taxon>Verrucomicrobiales</taxon>
        <taxon>Verrucomicrobiaceae</taxon>
        <taxon>Haloferula</taxon>
    </lineage>
</organism>
<evidence type="ECO:0008006" key="4">
    <source>
        <dbReference type="Google" id="ProtNLM"/>
    </source>
</evidence>
<dbReference type="InterPro" id="IPR013425">
    <property type="entry name" value="Autotrns_rpt"/>
</dbReference>
<dbReference type="NCBIfam" id="TIGR02601">
    <property type="entry name" value="autotrns_rpt"/>
    <property type="match status" value="2"/>
</dbReference>
<dbReference type="Pfam" id="PF12951">
    <property type="entry name" value="PATR"/>
    <property type="match status" value="4"/>
</dbReference>
<evidence type="ECO:0000313" key="2">
    <source>
        <dbReference type="EMBL" id="GAA5483618.1"/>
    </source>
</evidence>
<keyword evidence="3" id="KW-1185">Reference proteome</keyword>
<evidence type="ECO:0000256" key="1">
    <source>
        <dbReference type="ARBA" id="ARBA00022729"/>
    </source>
</evidence>
<protein>
    <recommendedName>
        <fullName evidence="4">Autotransporter-associated beta strand repeat-containing protein</fullName>
    </recommendedName>
</protein>
<reference evidence="2 3" key="1">
    <citation type="submission" date="2024-02" db="EMBL/GenBank/DDBJ databases">
        <title>Haloferula sargassicola NBRC 104335.</title>
        <authorList>
            <person name="Ichikawa N."/>
            <person name="Katano-Makiyama Y."/>
            <person name="Hidaka K."/>
        </authorList>
    </citation>
    <scope>NUCLEOTIDE SEQUENCE [LARGE SCALE GENOMIC DNA]</scope>
    <source>
        <strain evidence="2 3">NBRC 104335</strain>
    </source>
</reference>
<dbReference type="InterPro" id="IPR011050">
    <property type="entry name" value="Pectin_lyase_fold/virulence"/>
</dbReference>
<gene>
    <name evidence="2" type="ORF">Hsar01_02852</name>
</gene>
<keyword evidence="1" id="KW-0732">Signal</keyword>
<sequence length="879" mass="86421">MKTPPRRYPHARNLDRSLKSPASLLLAIALSGGALPAATIFWDGGTSDIAGNGDGASAGGNGTWNNTLLNWDAGNTPHVAWTSGDSAIFGGSGGSVTLGTAISAGNVSLGNANYTIATDGGALTLTGGLTTTSNYHQIAGVGGLVVSGDQIFNIGSGTRISTVVSGSGTITKTGGGMLSFNNGFNSFTGKIIVNEGRFGINGDGALGAVPGTFVADSITLNGGGLVSGIVNNAGGGFDNGGVFTLNANRGITLGASNGSIQVGYGSDGRMTIAGAITGVGSLTKTDGGTLSLLGNNTYQGGTTISGGALSVGEMVGNSSNEGSNNSLGSGDVSVAGGAQLVLAGNNLTIGNNITLNGAATVHGRQGALVGGLQDGNSANKLTGTLTLAGTGNRSVSTWWSDKTLELAGKVTGTGTLQVLNIRADGSGGGSIVILSNNTNDYSGGTVIEAGSNPTLRLAANEVIPDGAGKGNVTVNGRLEVNGFTETVNGLSGSGSIALGNNASLSVGNNDAGGTFSGRLFGASTSVLRKIGNGTFTLSGNGDNGDARARVDAGVLVLGKDSSSGVHALGSGGGSDYALNITGGTARLGGTGGDQIYQNSAVNMTGGTFDLAGLSEGFDGLSGTSGTVTNSVASTTSTLTLGQNNSVGSPTFAGTIENGAGTVALVKTGTGTQTLSGNNTFTGDTSITGGTLLVNGSHASANTTVSSGATLGGDGSLAGTTTIQSGGIHAPGNGPGVQSFTNLTYDNGSIFSWEIDRTLTQTRGTGYDAVDVSGTLSGGGSSIFRVVIGDADFSDSFWTSSHTWSDIFTTDGSTPVTNWANYFVGGFQYYNTSGNVIGAPTTGSFSLAGNTLSFSAVPETSNALAGLLLAAGLVHRRRTR</sequence>
<accession>A0ABP9UUU8</accession>
<dbReference type="SUPFAM" id="SSF51126">
    <property type="entry name" value="Pectin lyase-like"/>
    <property type="match status" value="1"/>
</dbReference>